<gene>
    <name evidence="3" type="ORF">HYN51_14950</name>
</gene>
<dbReference type="Pfam" id="PF05229">
    <property type="entry name" value="SCPU"/>
    <property type="match status" value="1"/>
</dbReference>
<proteinExistence type="predicted"/>
<dbReference type="OrthoDB" id="129846at2"/>
<evidence type="ECO:0000256" key="1">
    <source>
        <dbReference type="SAM" id="SignalP"/>
    </source>
</evidence>
<dbReference type="KEGG" id="lpv:HYN51_14950"/>
<dbReference type="InterPro" id="IPR053167">
    <property type="entry name" value="Spore_coat_component"/>
</dbReference>
<accession>A0A2Y9U1N1</accession>
<dbReference type="RefSeq" id="WP_108901765.1">
    <property type="nucleotide sequence ID" value="NZ_CP029185.2"/>
</dbReference>
<reference evidence="3 4" key="1">
    <citation type="journal article" date="2019" name="Int. J. Syst. Evol. Microbiol.">
        <title>Limnobaculum parvum gen. nov., sp. nov., isolated from a freshwater lake.</title>
        <authorList>
            <person name="Baek C."/>
            <person name="Shin S.K."/>
            <person name="Yi H."/>
        </authorList>
    </citation>
    <scope>NUCLEOTIDE SEQUENCE [LARGE SCALE GENOMIC DNA]</scope>
    <source>
        <strain evidence="3 4">HYN0051</strain>
    </source>
</reference>
<evidence type="ECO:0000259" key="2">
    <source>
        <dbReference type="Pfam" id="PF05229"/>
    </source>
</evidence>
<feature type="chain" id="PRO_5016160211" evidence="1">
    <location>
        <begin position="23"/>
        <end position="175"/>
    </location>
</feature>
<keyword evidence="4" id="KW-1185">Reference proteome</keyword>
<dbReference type="InterPro" id="IPR007893">
    <property type="entry name" value="Spore_coat_U/FanG"/>
</dbReference>
<evidence type="ECO:0000313" key="4">
    <source>
        <dbReference type="Proteomes" id="UP000244908"/>
    </source>
</evidence>
<evidence type="ECO:0000313" key="3">
    <source>
        <dbReference type="EMBL" id="AWH89722.1"/>
    </source>
</evidence>
<feature type="signal peptide" evidence="1">
    <location>
        <begin position="1"/>
        <end position="22"/>
    </location>
</feature>
<name>A0A2Y9U1N1_9GAMM</name>
<dbReference type="PANTHER" id="PTHR37089">
    <property type="entry name" value="PROTEIN U-RELATED"/>
    <property type="match status" value="1"/>
</dbReference>
<keyword evidence="1" id="KW-0732">Signal</keyword>
<dbReference type="EMBL" id="CP029185">
    <property type="protein sequence ID" value="AWH89722.1"/>
    <property type="molecule type" value="Genomic_DNA"/>
</dbReference>
<dbReference type="Proteomes" id="UP000244908">
    <property type="component" value="Chromosome"/>
</dbReference>
<feature type="domain" description="Spore coat protein U/FanG" evidence="2">
    <location>
        <begin position="30"/>
        <end position="172"/>
    </location>
</feature>
<dbReference type="SMART" id="SM00972">
    <property type="entry name" value="SCPU"/>
    <property type="match status" value="1"/>
</dbReference>
<organism evidence="3 4">
    <name type="scientific">Limnobaculum parvum</name>
    <dbReference type="NCBI Taxonomy" id="2172103"/>
    <lineage>
        <taxon>Bacteria</taxon>
        <taxon>Pseudomonadati</taxon>
        <taxon>Pseudomonadota</taxon>
        <taxon>Gammaproteobacteria</taxon>
        <taxon>Enterobacterales</taxon>
        <taxon>Budviciaceae</taxon>
        <taxon>Limnobaculum</taxon>
    </lineage>
</organism>
<protein>
    <submittedName>
        <fullName evidence="3">Spore coat U domain-containing protein</fullName>
    </submittedName>
</protein>
<sequence length="175" mass="18194">MKKVFLALTCITSLIGSASVFAAGNGQVSGTLGVQLTITNGCAINGNSVQGSPASLGSLDFGSHSTLANDITAQSASVSSSTIKVQCTNTLPYTVTLDSGEHPQGTQRRLAQGSEFVNYNLYQDSLRAVLWEDTALLSRTSTGAPDDLTVYGLVPPQTTPSAGTYTDTVLVTVDW</sequence>
<dbReference type="AlphaFoldDB" id="A0A2Y9U1N1"/>